<dbReference type="GO" id="GO:0016746">
    <property type="term" value="F:acyltransferase activity"/>
    <property type="evidence" value="ECO:0007669"/>
    <property type="project" value="UniProtKB-KW"/>
</dbReference>
<name>A0ABP8HC33_9SPHI</name>
<keyword evidence="3" id="KW-0012">Acyltransferase</keyword>
<evidence type="ECO:0000313" key="4">
    <source>
        <dbReference type="Proteomes" id="UP001500582"/>
    </source>
</evidence>
<feature type="domain" description="Acyltransferase 3" evidence="2">
    <location>
        <begin position="2"/>
        <end position="295"/>
    </location>
</feature>
<protein>
    <submittedName>
        <fullName evidence="3">Acyltransferase</fullName>
    </submittedName>
</protein>
<reference evidence="4" key="1">
    <citation type="journal article" date="2019" name="Int. J. Syst. Evol. Microbiol.">
        <title>The Global Catalogue of Microorganisms (GCM) 10K type strain sequencing project: providing services to taxonomists for standard genome sequencing and annotation.</title>
        <authorList>
            <consortium name="The Broad Institute Genomics Platform"/>
            <consortium name="The Broad Institute Genome Sequencing Center for Infectious Disease"/>
            <person name="Wu L."/>
            <person name="Ma J."/>
        </authorList>
    </citation>
    <scope>NUCLEOTIDE SEQUENCE [LARGE SCALE GENOMIC DNA]</scope>
    <source>
        <strain evidence="4">JCM 17705</strain>
    </source>
</reference>
<gene>
    <name evidence="3" type="ORF">GCM10023149_46680</name>
</gene>
<keyword evidence="1" id="KW-0472">Membrane</keyword>
<feature type="transmembrane region" description="Helical" evidence="1">
    <location>
        <begin position="68"/>
        <end position="88"/>
    </location>
</feature>
<feature type="transmembrane region" description="Helical" evidence="1">
    <location>
        <begin position="254"/>
        <end position="273"/>
    </location>
</feature>
<dbReference type="EMBL" id="BAABFT010000018">
    <property type="protein sequence ID" value="GAA4337289.1"/>
    <property type="molecule type" value="Genomic_DNA"/>
</dbReference>
<feature type="transmembrane region" description="Helical" evidence="1">
    <location>
        <begin position="94"/>
        <end position="112"/>
    </location>
</feature>
<comment type="caution">
    <text evidence="3">The sequence shown here is derived from an EMBL/GenBank/DDBJ whole genome shotgun (WGS) entry which is preliminary data.</text>
</comment>
<keyword evidence="4" id="KW-1185">Reference proteome</keyword>
<dbReference type="PANTHER" id="PTHR23028:SF53">
    <property type="entry name" value="ACYL_TRANSF_3 DOMAIN-CONTAINING PROTEIN"/>
    <property type="match status" value="1"/>
</dbReference>
<dbReference type="Pfam" id="PF01757">
    <property type="entry name" value="Acyl_transf_3"/>
    <property type="match status" value="1"/>
</dbReference>
<keyword evidence="3" id="KW-0808">Transferase</keyword>
<keyword evidence="1" id="KW-0812">Transmembrane</keyword>
<dbReference type="InterPro" id="IPR050879">
    <property type="entry name" value="Acyltransferase_3"/>
</dbReference>
<evidence type="ECO:0000256" key="1">
    <source>
        <dbReference type="SAM" id="Phobius"/>
    </source>
</evidence>
<evidence type="ECO:0000313" key="3">
    <source>
        <dbReference type="EMBL" id="GAA4337289.1"/>
    </source>
</evidence>
<keyword evidence="1" id="KW-1133">Transmembrane helix</keyword>
<feature type="transmembrane region" description="Helical" evidence="1">
    <location>
        <begin position="192"/>
        <end position="211"/>
    </location>
</feature>
<organism evidence="3 4">
    <name type="scientific">Mucilaginibacter gynuensis</name>
    <dbReference type="NCBI Taxonomy" id="1302236"/>
    <lineage>
        <taxon>Bacteria</taxon>
        <taxon>Pseudomonadati</taxon>
        <taxon>Bacteroidota</taxon>
        <taxon>Sphingobacteriia</taxon>
        <taxon>Sphingobacteriales</taxon>
        <taxon>Sphingobacteriaceae</taxon>
        <taxon>Mucilaginibacter</taxon>
    </lineage>
</organism>
<feature type="transmembrane region" description="Helical" evidence="1">
    <location>
        <begin position="119"/>
        <end position="136"/>
    </location>
</feature>
<feature type="transmembrane region" description="Helical" evidence="1">
    <location>
        <begin position="156"/>
        <end position="180"/>
    </location>
</feature>
<feature type="transmembrane region" description="Helical" evidence="1">
    <location>
        <begin position="279"/>
        <end position="298"/>
    </location>
</feature>
<feature type="transmembrane region" description="Helical" evidence="1">
    <location>
        <begin position="28"/>
        <end position="48"/>
    </location>
</feature>
<feature type="transmembrane region" description="Helical" evidence="1">
    <location>
        <begin position="217"/>
        <end position="233"/>
    </location>
</feature>
<sequence length="334" mass="38534">MLAHFPNPFDAFENSQNLIIKTLVSVSHILFCGPAAVIAFFVISGFVIHFPYRNKDKFDVTGFLIRRIFRIGIPLLIVGFIASYYNYFNTLPVWSLYCEMIYYVIYPLLFISKVNWKKLFIFSFILSYAVILIFNWDSFLSFIQHKNINFDGGYQSLGTIPTAIIGLPCWLLGVTLAGEIDKKRSIVNFKTLILYRTVVLAASIASLIAMFHFYLSYMYTLNIFALLAVKWIEKEIVYYRANKPLSVLEFCGKFSYSLYLCHILVFLALSNYFSFSAATYFMFIFATIAISYLIYLTIELPSHKIAQYLSTLFSKSLKESKKIRKETSIDTKGV</sequence>
<dbReference type="PANTHER" id="PTHR23028">
    <property type="entry name" value="ACETYLTRANSFERASE"/>
    <property type="match status" value="1"/>
</dbReference>
<dbReference type="InterPro" id="IPR002656">
    <property type="entry name" value="Acyl_transf_3_dom"/>
</dbReference>
<accession>A0ABP8HC33</accession>
<dbReference type="Proteomes" id="UP001500582">
    <property type="component" value="Unassembled WGS sequence"/>
</dbReference>
<proteinExistence type="predicted"/>
<evidence type="ECO:0000259" key="2">
    <source>
        <dbReference type="Pfam" id="PF01757"/>
    </source>
</evidence>